<feature type="non-terminal residue" evidence="12">
    <location>
        <position position="1"/>
    </location>
</feature>
<organism evidence="12 13">
    <name type="scientific">Atractosteus spatula</name>
    <name type="common">Alligator gar</name>
    <name type="synonym">Lepisosteus spatula</name>
    <dbReference type="NCBI Taxonomy" id="7917"/>
    <lineage>
        <taxon>Eukaryota</taxon>
        <taxon>Metazoa</taxon>
        <taxon>Chordata</taxon>
        <taxon>Craniata</taxon>
        <taxon>Vertebrata</taxon>
        <taxon>Euteleostomi</taxon>
        <taxon>Actinopterygii</taxon>
        <taxon>Neopterygii</taxon>
        <taxon>Holostei</taxon>
        <taxon>Semionotiformes</taxon>
        <taxon>Lepisosteidae</taxon>
        <taxon>Atractosteus</taxon>
    </lineage>
</organism>
<evidence type="ECO:0000313" key="13">
    <source>
        <dbReference type="Proteomes" id="UP000736164"/>
    </source>
</evidence>
<evidence type="ECO:0000256" key="8">
    <source>
        <dbReference type="SAM" id="MobiDB-lite"/>
    </source>
</evidence>
<dbReference type="InterPro" id="IPR015172">
    <property type="entry name" value="MIF4G-like_typ-1"/>
</dbReference>
<feature type="domain" description="MIF4G" evidence="9">
    <location>
        <begin position="15"/>
        <end position="133"/>
    </location>
</feature>
<dbReference type="GO" id="GO:0006370">
    <property type="term" value="P:7-methylguanosine mRNA capping"/>
    <property type="evidence" value="ECO:0007669"/>
    <property type="project" value="UniProtKB-KW"/>
</dbReference>
<keyword evidence="3" id="KW-0507">mRNA processing</keyword>
<evidence type="ECO:0000313" key="12">
    <source>
        <dbReference type="EMBL" id="MBN3314158.1"/>
    </source>
</evidence>
<dbReference type="InterPro" id="IPR003890">
    <property type="entry name" value="MIF4G-like_typ-3"/>
</dbReference>
<dbReference type="GO" id="GO:0005846">
    <property type="term" value="C:nuclear cap binding complex"/>
    <property type="evidence" value="ECO:0007669"/>
    <property type="project" value="InterPro"/>
</dbReference>
<dbReference type="Pfam" id="PF02854">
    <property type="entry name" value="MIF4G"/>
    <property type="match status" value="1"/>
</dbReference>
<dbReference type="GO" id="GO:0000184">
    <property type="term" value="P:nuclear-transcribed mRNA catabolic process, nonsense-mediated decay"/>
    <property type="evidence" value="ECO:0007669"/>
    <property type="project" value="TreeGrafter"/>
</dbReference>
<dbReference type="InterPro" id="IPR027159">
    <property type="entry name" value="CBP80"/>
</dbReference>
<name>A0A8J7NL14_ATRSP</name>
<sequence>MVRQLKETLKSNLFSEAVYLVRFLCDLVNCHVIAAPSMVAMFENFVSVIQEEDVPQVRCDWYVYAVLSSLPWVGKELYEKKDVEMDRLLNQIDGYLKRRQKTHVPMLQVWTAEKPHPQEEYLDCLWAQIQKLKKDRWQERHILRPYIAFDSVLCEALQHNLPPFTPPPHTEDTVYPMPRVIFRMFDYTDAPEGPVMPGSHSAERFVIEENLHCIIKSHWRERKTCAAQLLSYPGKNKIPLNYHIVEVIFGELFQLPSPPQIDVMYTTLLIELCKLQPGSLPQVLAQATEMMYMRLDTMNTTCIDRLINWFSHHLSNFQFRWSWDDWSDCLTQDLEKPKPKFVKEVLEKCMRLSYHQRIVDIVPPTFSPLIPANPIFIYKYMDESSSSLPGYPMAMIISNAIKNHSTNDEILALLKDVPNPNQEEDDDEGDGFNPLKIDAFLQTLLHLAAKSFSHSFSALAKFHEVLKNLTDSDEGKLHILRVVYDVWKNHPQMIAVLVDKMIRTQIVDCAAVANWIFSPDMAHDFTRFYVWEILHSTIRKMNKHVQKIQKELEEAKEKLEKQHRRKDSGDEDEFEKNSDEEDGQLEEQIERLQEKVESAQSEQKNLFLVIFQRFIMILTEHLVRCETGGVDFNTPWYKNCIERLQQIFLMHHVTIQQYMGTLENLLFTAELDHHILAVYQQFCALQQ</sequence>
<keyword evidence="7" id="KW-0539">Nucleus</keyword>
<dbReference type="PANTHER" id="PTHR12412">
    <property type="entry name" value="CAP BINDING PROTEIN"/>
    <property type="match status" value="1"/>
</dbReference>
<comment type="subcellular location">
    <subcellularLocation>
        <location evidence="1">Nucleus</location>
    </subcellularLocation>
</comment>
<dbReference type="GO" id="GO:0003729">
    <property type="term" value="F:mRNA binding"/>
    <property type="evidence" value="ECO:0007669"/>
    <property type="project" value="TreeGrafter"/>
</dbReference>
<evidence type="ECO:0000256" key="7">
    <source>
        <dbReference type="ARBA" id="ARBA00023242"/>
    </source>
</evidence>
<reference evidence="12" key="1">
    <citation type="journal article" date="2021" name="Cell">
        <title>Tracing the genetic footprints of vertebrate landing in non-teleost ray-finned fishes.</title>
        <authorList>
            <person name="Bi X."/>
            <person name="Wang K."/>
            <person name="Yang L."/>
            <person name="Pan H."/>
            <person name="Jiang H."/>
            <person name="Wei Q."/>
            <person name="Fang M."/>
            <person name="Yu H."/>
            <person name="Zhu C."/>
            <person name="Cai Y."/>
            <person name="He Y."/>
            <person name="Gan X."/>
            <person name="Zeng H."/>
            <person name="Yu D."/>
            <person name="Zhu Y."/>
            <person name="Jiang H."/>
            <person name="Qiu Q."/>
            <person name="Yang H."/>
            <person name="Zhang Y.E."/>
            <person name="Wang W."/>
            <person name="Zhu M."/>
            <person name="He S."/>
            <person name="Zhang G."/>
        </authorList>
    </citation>
    <scope>NUCLEOTIDE SEQUENCE</scope>
    <source>
        <strain evidence="12">Allg_001</strain>
    </source>
</reference>
<dbReference type="InterPro" id="IPR016024">
    <property type="entry name" value="ARM-type_fold"/>
</dbReference>
<comment type="caution">
    <text evidence="12">The sequence shown here is derived from an EMBL/GenBank/DDBJ whole genome shotgun (WGS) entry which is preliminary data.</text>
</comment>
<keyword evidence="4" id="KW-0506">mRNA capping</keyword>
<dbReference type="SUPFAM" id="SSF48371">
    <property type="entry name" value="ARM repeat"/>
    <property type="match status" value="3"/>
</dbReference>
<evidence type="ECO:0000256" key="2">
    <source>
        <dbReference type="ARBA" id="ARBA00007413"/>
    </source>
</evidence>
<feature type="non-terminal residue" evidence="12">
    <location>
        <position position="687"/>
    </location>
</feature>
<feature type="region of interest" description="Disordered" evidence="8">
    <location>
        <begin position="558"/>
        <end position="586"/>
    </location>
</feature>
<dbReference type="Gene3D" id="1.25.40.180">
    <property type="match status" value="3"/>
</dbReference>
<proteinExistence type="inferred from homology"/>
<evidence type="ECO:0000256" key="5">
    <source>
        <dbReference type="ARBA" id="ARBA00023158"/>
    </source>
</evidence>
<dbReference type="Pfam" id="PF09088">
    <property type="entry name" value="MIF4G_like"/>
    <property type="match status" value="1"/>
</dbReference>
<comment type="similarity">
    <text evidence="2">Belongs to the NCBP1 family.</text>
</comment>
<evidence type="ECO:0000259" key="9">
    <source>
        <dbReference type="Pfam" id="PF02854"/>
    </source>
</evidence>
<dbReference type="InterPro" id="IPR015174">
    <property type="entry name" value="MIF4G-like_typ-2"/>
</dbReference>
<evidence type="ECO:0000256" key="4">
    <source>
        <dbReference type="ARBA" id="ARBA00023042"/>
    </source>
</evidence>
<feature type="domain" description="MIF4G-like type 1" evidence="10">
    <location>
        <begin position="222"/>
        <end position="363"/>
    </location>
</feature>
<evidence type="ECO:0000256" key="3">
    <source>
        <dbReference type="ARBA" id="ARBA00022664"/>
    </source>
</evidence>
<evidence type="ECO:0000259" key="10">
    <source>
        <dbReference type="Pfam" id="PF09088"/>
    </source>
</evidence>
<dbReference type="GO" id="GO:0031047">
    <property type="term" value="P:regulatory ncRNA-mediated gene silencing"/>
    <property type="evidence" value="ECO:0007669"/>
    <property type="project" value="UniProtKB-KW"/>
</dbReference>
<dbReference type="GO" id="GO:0050684">
    <property type="term" value="P:regulation of mRNA processing"/>
    <property type="evidence" value="ECO:0007669"/>
    <property type="project" value="TreeGrafter"/>
</dbReference>
<dbReference type="FunFam" id="1.25.40.180:FF:000010">
    <property type="entry name" value="Nuclear cap-binding protein subunit 1"/>
    <property type="match status" value="1"/>
</dbReference>
<accession>A0A8J7NL14</accession>
<protein>
    <submittedName>
        <fullName evidence="12">NCBP1 protein</fullName>
    </submittedName>
</protein>
<gene>
    <name evidence="12" type="primary">Ncbp1</name>
    <name evidence="12" type="ORF">GTO95_0002562</name>
</gene>
<keyword evidence="5" id="KW-0943">RNA-mediated gene silencing</keyword>
<dbReference type="GO" id="GO:0006406">
    <property type="term" value="P:mRNA export from nucleus"/>
    <property type="evidence" value="ECO:0007669"/>
    <property type="project" value="InterPro"/>
</dbReference>
<keyword evidence="13" id="KW-1185">Reference proteome</keyword>
<feature type="domain" description="MIF4G-like type 2" evidence="11">
    <location>
        <begin position="378"/>
        <end position="655"/>
    </location>
</feature>
<evidence type="ECO:0000259" key="11">
    <source>
        <dbReference type="Pfam" id="PF09090"/>
    </source>
</evidence>
<evidence type="ECO:0000256" key="1">
    <source>
        <dbReference type="ARBA" id="ARBA00004123"/>
    </source>
</evidence>
<dbReference type="GO" id="GO:0005634">
    <property type="term" value="C:nucleus"/>
    <property type="evidence" value="ECO:0007669"/>
    <property type="project" value="UniProtKB-SubCell"/>
</dbReference>
<dbReference type="PANTHER" id="PTHR12412:SF2">
    <property type="entry name" value="NUCLEAR CAP-BINDING PROTEIN SUBUNIT 1"/>
    <property type="match status" value="1"/>
</dbReference>
<dbReference type="GO" id="GO:0008380">
    <property type="term" value="P:RNA splicing"/>
    <property type="evidence" value="ECO:0007669"/>
    <property type="project" value="UniProtKB-KW"/>
</dbReference>
<feature type="compositionally biased region" description="Acidic residues" evidence="8">
    <location>
        <begin position="569"/>
        <end position="586"/>
    </location>
</feature>
<evidence type="ECO:0000256" key="6">
    <source>
        <dbReference type="ARBA" id="ARBA00023187"/>
    </source>
</evidence>
<dbReference type="EMBL" id="JAAWVO010014652">
    <property type="protein sequence ID" value="MBN3314158.1"/>
    <property type="molecule type" value="Genomic_DNA"/>
</dbReference>
<dbReference type="GO" id="GO:0000339">
    <property type="term" value="F:RNA cap binding"/>
    <property type="evidence" value="ECO:0007669"/>
    <property type="project" value="InterPro"/>
</dbReference>
<dbReference type="AlphaFoldDB" id="A0A8J7NL14"/>
<dbReference type="Pfam" id="PF09090">
    <property type="entry name" value="MIF4G_like_2"/>
    <property type="match status" value="1"/>
</dbReference>
<keyword evidence="6" id="KW-0508">mRNA splicing</keyword>
<dbReference type="Proteomes" id="UP000736164">
    <property type="component" value="Unassembled WGS sequence"/>
</dbReference>